<sequence length="683" mass="73858">MRDAELASGKPSASSVSARAAELGVPVRRSWIGQKEIISLSGAAAGKEGSLVELLSLFPQQLGQQSSPIPWPGAEEESVHSKSPFHLSHQKTPLETMRKLDAASWPVPRCSCPVACLRELAWRGGEPQAQALPEEERVALGVGGPACLPVELCFKVGWQWLKLLDTTRGFFAPGTTWDLGSFHEEAIRFVSGTGLVLYPEIGDKLDIICPKGEPSKPYEYYKLYLVKRDQAESCSTVMDPNVLVTCNRPELEIRFTIKFQEFSPNYMGLEFKRHQDYFITSTSNGSLEGLENREGGVCETRSMKIIMKVGQDPNAVMPEQLTTSQPSKDSSSGGNVATQSPHHRFPPVGEVPGKPDPVNQDGQDTQRPTDGFFSSKVAVFAAIGAGCVIFILILIFLIVLLIKIRKRHRKHTQQRAAALSLSTLASPKSSGNAGSEPSDIIIPLRTTENNYCPHYEKVSGDYGHPVYIVQEMPPQSPANIYYKHKLICSPSPPPPPRLGLIPSSHWMVIFSCSVSTGAQLLQWVQAPIKASAPPSPCISCPGGGGRKPASRSPSCLLGCSIPELRAPSRPPGPSCQKPYFAQRGGRCASRSVQVRLPVSPSPSPFQERFLHCTRCSALPAPGPARPPRPAFCPAAGRLESASAALANIVGLALCSTHQPACYLETDFCNKLVWCGGGEALLPS</sequence>
<evidence type="ECO:0000256" key="6">
    <source>
        <dbReference type="ARBA" id="ARBA00022782"/>
    </source>
</evidence>
<comment type="caution">
    <text evidence="18">The sequence shown here is derived from an EMBL/GenBank/DDBJ whole genome shotgun (WGS) entry which is preliminary data.</text>
</comment>
<dbReference type="PROSITE" id="PS51551">
    <property type="entry name" value="EPHRIN_RBD_2"/>
    <property type="match status" value="1"/>
</dbReference>
<feature type="disulfide bond" evidence="13">
    <location>
        <begin position="234"/>
        <end position="298"/>
    </location>
</feature>
<dbReference type="GO" id="GO:0048013">
    <property type="term" value="P:ephrin receptor signaling pathway"/>
    <property type="evidence" value="ECO:0007669"/>
    <property type="project" value="TreeGrafter"/>
</dbReference>
<keyword evidence="6" id="KW-0221">Differentiation</keyword>
<evidence type="ECO:0000256" key="15">
    <source>
        <dbReference type="SAM" id="MobiDB-lite"/>
    </source>
</evidence>
<dbReference type="PROSITE" id="PS01299">
    <property type="entry name" value="EPHRIN_RBD_1"/>
    <property type="match status" value="1"/>
</dbReference>
<evidence type="ECO:0000256" key="7">
    <source>
        <dbReference type="ARBA" id="ARBA00022902"/>
    </source>
</evidence>
<evidence type="ECO:0000256" key="5">
    <source>
        <dbReference type="ARBA" id="ARBA00022729"/>
    </source>
</evidence>
<evidence type="ECO:0000256" key="4">
    <source>
        <dbReference type="ARBA" id="ARBA00022692"/>
    </source>
</evidence>
<feature type="transmembrane region" description="Helical" evidence="16">
    <location>
        <begin position="377"/>
        <end position="402"/>
    </location>
</feature>
<feature type="region of interest" description="Disordered" evidence="15">
    <location>
        <begin position="66"/>
        <end position="90"/>
    </location>
</feature>
<proteinExistence type="inferred from homology"/>
<accession>A0AAW1AVD9</accession>
<keyword evidence="2" id="KW-0217">Developmental protein</keyword>
<dbReference type="PRINTS" id="PR01347">
    <property type="entry name" value="EPHRIN"/>
</dbReference>
<dbReference type="Pfam" id="PF00812">
    <property type="entry name" value="Ephrin"/>
    <property type="match status" value="1"/>
</dbReference>
<organism evidence="18 19">
    <name type="scientific">Crotalus adamanteus</name>
    <name type="common">Eastern diamondback rattlesnake</name>
    <dbReference type="NCBI Taxonomy" id="8729"/>
    <lineage>
        <taxon>Eukaryota</taxon>
        <taxon>Metazoa</taxon>
        <taxon>Chordata</taxon>
        <taxon>Craniata</taxon>
        <taxon>Vertebrata</taxon>
        <taxon>Euteleostomi</taxon>
        <taxon>Lepidosauria</taxon>
        <taxon>Squamata</taxon>
        <taxon>Bifurcata</taxon>
        <taxon>Unidentata</taxon>
        <taxon>Episquamata</taxon>
        <taxon>Toxicofera</taxon>
        <taxon>Serpentes</taxon>
        <taxon>Colubroidea</taxon>
        <taxon>Viperidae</taxon>
        <taxon>Crotalinae</taxon>
        <taxon>Crotalus</taxon>
    </lineage>
</organism>
<dbReference type="InterPro" id="IPR031328">
    <property type="entry name" value="Ephrin"/>
</dbReference>
<comment type="subcellular location">
    <subcellularLocation>
        <location evidence="1">Membrane</location>
        <topology evidence="1">Single-pass type I membrane protein</topology>
    </subcellularLocation>
</comment>
<dbReference type="FunFam" id="2.60.40.420:FF:000027">
    <property type="entry name" value="ephrin-B1"/>
    <property type="match status" value="1"/>
</dbReference>
<evidence type="ECO:0000256" key="16">
    <source>
        <dbReference type="SAM" id="Phobius"/>
    </source>
</evidence>
<dbReference type="InterPro" id="IPR008972">
    <property type="entry name" value="Cupredoxin"/>
</dbReference>
<keyword evidence="19" id="KW-1185">Reference proteome</keyword>
<evidence type="ECO:0000256" key="1">
    <source>
        <dbReference type="ARBA" id="ARBA00004479"/>
    </source>
</evidence>
<dbReference type="Proteomes" id="UP001474421">
    <property type="component" value="Unassembled WGS sequence"/>
</dbReference>
<evidence type="ECO:0000256" key="14">
    <source>
        <dbReference type="RuleBase" id="RU004375"/>
    </source>
</evidence>
<feature type="compositionally biased region" description="Polar residues" evidence="15">
    <location>
        <begin position="320"/>
        <end position="340"/>
    </location>
</feature>
<keyword evidence="8 16" id="KW-1133">Transmembrane helix</keyword>
<comment type="similarity">
    <text evidence="13 14">Belongs to the ephrin family.</text>
</comment>
<evidence type="ECO:0000256" key="12">
    <source>
        <dbReference type="ARBA" id="ARBA00040452"/>
    </source>
</evidence>
<evidence type="ECO:0000259" key="17">
    <source>
        <dbReference type="PROSITE" id="PS51551"/>
    </source>
</evidence>
<keyword evidence="3" id="KW-0597">Phosphoprotein</keyword>
<dbReference type="GO" id="GO:0005886">
    <property type="term" value="C:plasma membrane"/>
    <property type="evidence" value="ECO:0007669"/>
    <property type="project" value="TreeGrafter"/>
</dbReference>
<keyword evidence="10 13" id="KW-1015">Disulfide bond</keyword>
<dbReference type="AlphaFoldDB" id="A0AAW1AVD9"/>
<dbReference type="GO" id="GO:0046875">
    <property type="term" value="F:ephrin receptor binding"/>
    <property type="evidence" value="ECO:0007669"/>
    <property type="project" value="TreeGrafter"/>
</dbReference>
<evidence type="ECO:0000256" key="11">
    <source>
        <dbReference type="ARBA" id="ARBA00023180"/>
    </source>
</evidence>
<evidence type="ECO:0000256" key="13">
    <source>
        <dbReference type="PROSITE-ProRule" id="PRU00884"/>
    </source>
</evidence>
<protein>
    <recommendedName>
        <fullName evidence="12">Ephrin-B1</fullName>
    </recommendedName>
</protein>
<gene>
    <name evidence="18" type="ORF">NXF25_016210</name>
</gene>
<evidence type="ECO:0000313" key="19">
    <source>
        <dbReference type="Proteomes" id="UP001474421"/>
    </source>
</evidence>
<keyword evidence="5" id="KW-0732">Signal</keyword>
<comment type="caution">
    <text evidence="13">Lacks conserved residue(s) required for the propagation of feature annotation.</text>
</comment>
<evidence type="ECO:0000313" key="18">
    <source>
        <dbReference type="EMBL" id="KAK9393758.1"/>
    </source>
</evidence>
<keyword evidence="9 14" id="KW-0472">Membrane</keyword>
<dbReference type="InterPro" id="IPR019765">
    <property type="entry name" value="Ephrin_CS"/>
</dbReference>
<evidence type="ECO:0000256" key="8">
    <source>
        <dbReference type="ARBA" id="ARBA00022989"/>
    </source>
</evidence>
<dbReference type="InterPro" id="IPR001799">
    <property type="entry name" value="Ephrin_RBD"/>
</dbReference>
<keyword evidence="4 16" id="KW-0812">Transmembrane</keyword>
<dbReference type="PANTHER" id="PTHR11304">
    <property type="entry name" value="EPHRIN"/>
    <property type="match status" value="1"/>
</dbReference>
<dbReference type="PANTHER" id="PTHR11304:SF17">
    <property type="entry name" value="EPHRIN-B1"/>
    <property type="match status" value="1"/>
</dbReference>
<evidence type="ECO:0000256" key="9">
    <source>
        <dbReference type="ARBA" id="ARBA00023136"/>
    </source>
</evidence>
<keyword evidence="11" id="KW-0325">Glycoprotein</keyword>
<dbReference type="Gene3D" id="2.60.40.420">
    <property type="entry name" value="Cupredoxins - blue copper proteins"/>
    <property type="match status" value="1"/>
</dbReference>
<feature type="domain" description="Ephrin RBD" evidence="17">
    <location>
        <begin position="181"/>
        <end position="309"/>
    </location>
</feature>
<feature type="region of interest" description="Disordered" evidence="15">
    <location>
        <begin position="317"/>
        <end position="369"/>
    </location>
</feature>
<dbReference type="EMBL" id="JAOTOJ010000013">
    <property type="protein sequence ID" value="KAK9393758.1"/>
    <property type="molecule type" value="Genomic_DNA"/>
</dbReference>
<dbReference type="SUPFAM" id="SSF49503">
    <property type="entry name" value="Cupredoxins"/>
    <property type="match status" value="1"/>
</dbReference>
<evidence type="ECO:0000256" key="3">
    <source>
        <dbReference type="ARBA" id="ARBA00022553"/>
    </source>
</evidence>
<keyword evidence="7" id="KW-0524">Neurogenesis</keyword>
<reference evidence="18 19" key="1">
    <citation type="journal article" date="2024" name="Proc. Natl. Acad. Sci. U.S.A.">
        <title>The genetic regulatory architecture and epigenomic basis for age-related changes in rattlesnake venom.</title>
        <authorList>
            <person name="Hogan M.P."/>
            <person name="Holding M.L."/>
            <person name="Nystrom G.S."/>
            <person name="Colston T.J."/>
            <person name="Bartlett D.A."/>
            <person name="Mason A.J."/>
            <person name="Ellsworth S.A."/>
            <person name="Rautsaw R.M."/>
            <person name="Lawrence K.C."/>
            <person name="Strickland J.L."/>
            <person name="He B."/>
            <person name="Fraser P."/>
            <person name="Margres M.J."/>
            <person name="Gilbert D.M."/>
            <person name="Gibbs H.L."/>
            <person name="Parkinson C.L."/>
            <person name="Rokyta D.R."/>
        </authorList>
    </citation>
    <scope>NUCLEOTIDE SEQUENCE [LARGE SCALE GENOMIC DNA]</scope>
    <source>
        <strain evidence="18">DRR0105</strain>
    </source>
</reference>
<evidence type="ECO:0000256" key="2">
    <source>
        <dbReference type="ARBA" id="ARBA00022473"/>
    </source>
</evidence>
<evidence type="ECO:0000256" key="10">
    <source>
        <dbReference type="ARBA" id="ARBA00023157"/>
    </source>
</evidence>
<name>A0AAW1AVD9_CROAD</name>
<dbReference type="GO" id="GO:0007411">
    <property type="term" value="P:axon guidance"/>
    <property type="evidence" value="ECO:0007669"/>
    <property type="project" value="TreeGrafter"/>
</dbReference>